<protein>
    <submittedName>
        <fullName evidence="2">Uncharacterized protein</fullName>
    </submittedName>
</protein>
<name>A0A9X9QAY3_GULGU</name>
<keyword evidence="3" id="KW-1185">Reference proteome</keyword>
<comment type="caution">
    <text evidence="2">The sequence shown here is derived from an EMBL/GenBank/DDBJ whole genome shotgun (WGS) entry which is preliminary data.</text>
</comment>
<proteinExistence type="predicted"/>
<gene>
    <name evidence="2" type="ORF">BN2614_LOCUS6</name>
</gene>
<dbReference type="AlphaFoldDB" id="A0A9X9QAY3"/>
<accession>A0A9X9QAY3</accession>
<evidence type="ECO:0000313" key="2">
    <source>
        <dbReference type="EMBL" id="VCX42558.1"/>
    </source>
</evidence>
<organism evidence="2 3">
    <name type="scientific">Gulo gulo</name>
    <name type="common">Wolverine</name>
    <name type="synonym">Gluton</name>
    <dbReference type="NCBI Taxonomy" id="48420"/>
    <lineage>
        <taxon>Eukaryota</taxon>
        <taxon>Metazoa</taxon>
        <taxon>Chordata</taxon>
        <taxon>Craniata</taxon>
        <taxon>Vertebrata</taxon>
        <taxon>Euteleostomi</taxon>
        <taxon>Mammalia</taxon>
        <taxon>Eutheria</taxon>
        <taxon>Laurasiatheria</taxon>
        <taxon>Carnivora</taxon>
        <taxon>Caniformia</taxon>
        <taxon>Musteloidea</taxon>
        <taxon>Mustelidae</taxon>
        <taxon>Guloninae</taxon>
        <taxon>Gulo</taxon>
    </lineage>
</organism>
<dbReference type="EMBL" id="CYRY02046764">
    <property type="protein sequence ID" value="VCX42558.1"/>
    <property type="molecule type" value="Genomic_DNA"/>
</dbReference>
<evidence type="ECO:0000313" key="3">
    <source>
        <dbReference type="Proteomes" id="UP000269945"/>
    </source>
</evidence>
<sequence>MRKIFRSPRSYPRAHKSAGAEMPTEKPNGRNIFVSNLEL</sequence>
<feature type="region of interest" description="Disordered" evidence="1">
    <location>
        <begin position="1"/>
        <end position="39"/>
    </location>
</feature>
<feature type="compositionally biased region" description="Basic residues" evidence="1">
    <location>
        <begin position="1"/>
        <end position="16"/>
    </location>
</feature>
<evidence type="ECO:0000256" key="1">
    <source>
        <dbReference type="SAM" id="MobiDB-lite"/>
    </source>
</evidence>
<reference evidence="2 3" key="1">
    <citation type="submission" date="2018-10" db="EMBL/GenBank/DDBJ databases">
        <authorList>
            <person name="Ekblom R."/>
            <person name="Jareborg N."/>
        </authorList>
    </citation>
    <scope>NUCLEOTIDE SEQUENCE [LARGE SCALE GENOMIC DNA]</scope>
    <source>
        <tissue evidence="2">Muscle</tissue>
    </source>
</reference>
<dbReference type="Proteomes" id="UP000269945">
    <property type="component" value="Unassembled WGS sequence"/>
</dbReference>